<feature type="region of interest" description="Disordered" evidence="1">
    <location>
        <begin position="129"/>
        <end position="159"/>
    </location>
</feature>
<accession>A0AAW2TWQ8</accession>
<evidence type="ECO:0000313" key="3">
    <source>
        <dbReference type="EMBL" id="KAL0408720.1"/>
    </source>
</evidence>
<comment type="caution">
    <text evidence="3">The sequence shown here is derived from an EMBL/GenBank/DDBJ whole genome shotgun (WGS) entry which is preliminary data.</text>
</comment>
<evidence type="ECO:0000256" key="1">
    <source>
        <dbReference type="SAM" id="MobiDB-lite"/>
    </source>
</evidence>
<sequence>MGGCVSKPRNKLKSKVKYFYKSCKFNRKIAPSIPVAPIDQNTDDGDVYANDFPIEDFDFVGDQNGESIICRRAEVQNLSIHLAQLQLDEIEVGPNQKFSDEEWFDSLSVLDSDTDEDFISIAGDGFGSLSSPTRSTSNTQMAQHEEHKEDNFTHSSTDTEDIDLSLTKANEISCKSRKANLQNSADKTEGIKLKSCSAQCSWCPVAPSAFKLRGESYFRHVFPDSFHYHLDRKKHPAPDYSPYVPVGFDLFACPQKIHHIAEHIELPFAKSHHELPSLLIVNIQLPAYPPSMFLGDSDGEGMSLVIYFKVSENFDRDISPKFLETLKKFLENQMETMKGFAKESVVPFRERLKIMVNPVNPEDLGLSSAERKLLQAYKDKPVLSRPQHTFYKGPNYFEIDLDVHRFSYISRKGFQAFRERLKHGILDLGLTIQAQTPEELPEKVLCCIRLNKVDLVNCGQMRTLVTLSDE</sequence>
<feature type="compositionally biased region" description="Polar residues" evidence="1">
    <location>
        <begin position="129"/>
        <end position="142"/>
    </location>
</feature>
<proteinExistence type="predicted"/>
<reference evidence="3" key="2">
    <citation type="journal article" date="2024" name="Plant">
        <title>Genomic evolution and insights into agronomic trait innovations of Sesamum species.</title>
        <authorList>
            <person name="Miao H."/>
            <person name="Wang L."/>
            <person name="Qu L."/>
            <person name="Liu H."/>
            <person name="Sun Y."/>
            <person name="Le M."/>
            <person name="Wang Q."/>
            <person name="Wei S."/>
            <person name="Zheng Y."/>
            <person name="Lin W."/>
            <person name="Duan Y."/>
            <person name="Cao H."/>
            <person name="Xiong S."/>
            <person name="Wang X."/>
            <person name="Wei L."/>
            <person name="Li C."/>
            <person name="Ma Q."/>
            <person name="Ju M."/>
            <person name="Zhao R."/>
            <person name="Li G."/>
            <person name="Mu C."/>
            <person name="Tian Q."/>
            <person name="Mei H."/>
            <person name="Zhang T."/>
            <person name="Gao T."/>
            <person name="Zhang H."/>
        </authorList>
    </citation>
    <scope>NUCLEOTIDE SEQUENCE</scope>
    <source>
        <strain evidence="3">G02</strain>
    </source>
</reference>
<dbReference type="PANTHER" id="PTHR31558">
    <property type="entry name" value="CW14 PROTEIN"/>
    <property type="match status" value="1"/>
</dbReference>
<dbReference type="AlphaFoldDB" id="A0AAW2TWQ8"/>
<feature type="compositionally biased region" description="Basic and acidic residues" evidence="1">
    <location>
        <begin position="143"/>
        <end position="152"/>
    </location>
</feature>
<dbReference type="EMBL" id="JACGWJ010000007">
    <property type="protein sequence ID" value="KAL0408720.1"/>
    <property type="molecule type" value="Genomic_DNA"/>
</dbReference>
<evidence type="ECO:0000259" key="2">
    <source>
        <dbReference type="Pfam" id="PF07059"/>
    </source>
</evidence>
<dbReference type="PANTHER" id="PTHR31558:SF40">
    <property type="entry name" value="EXPRESSED PROTEIN"/>
    <property type="match status" value="1"/>
</dbReference>
<protein>
    <recommendedName>
        <fullName evidence="2">Protein ENHANCED DISEASE RESISTANCE 2 C-terminal domain-containing protein</fullName>
    </recommendedName>
</protein>
<reference evidence="3" key="1">
    <citation type="submission" date="2020-06" db="EMBL/GenBank/DDBJ databases">
        <authorList>
            <person name="Li T."/>
            <person name="Hu X."/>
            <person name="Zhang T."/>
            <person name="Song X."/>
            <person name="Zhang H."/>
            <person name="Dai N."/>
            <person name="Sheng W."/>
            <person name="Hou X."/>
            <person name="Wei L."/>
        </authorList>
    </citation>
    <scope>NUCLEOTIDE SEQUENCE</scope>
    <source>
        <strain evidence="3">G02</strain>
        <tissue evidence="3">Leaf</tissue>
    </source>
</reference>
<feature type="domain" description="Protein ENHANCED DISEASE RESISTANCE 2 C-terminal" evidence="2">
    <location>
        <begin position="202"/>
        <end position="454"/>
    </location>
</feature>
<dbReference type="InterPro" id="IPR009769">
    <property type="entry name" value="EDR2_C"/>
</dbReference>
<dbReference type="Pfam" id="PF07059">
    <property type="entry name" value="EDR2_C"/>
    <property type="match status" value="1"/>
</dbReference>
<gene>
    <name evidence="3" type="ORF">Sradi_1806400</name>
</gene>
<name>A0AAW2TWQ8_SESRA</name>
<organism evidence="3">
    <name type="scientific">Sesamum radiatum</name>
    <name type="common">Black benniseed</name>
    <dbReference type="NCBI Taxonomy" id="300843"/>
    <lineage>
        <taxon>Eukaryota</taxon>
        <taxon>Viridiplantae</taxon>
        <taxon>Streptophyta</taxon>
        <taxon>Embryophyta</taxon>
        <taxon>Tracheophyta</taxon>
        <taxon>Spermatophyta</taxon>
        <taxon>Magnoliopsida</taxon>
        <taxon>eudicotyledons</taxon>
        <taxon>Gunneridae</taxon>
        <taxon>Pentapetalae</taxon>
        <taxon>asterids</taxon>
        <taxon>lamiids</taxon>
        <taxon>Lamiales</taxon>
        <taxon>Pedaliaceae</taxon>
        <taxon>Sesamum</taxon>
    </lineage>
</organism>